<name>A0A0N0NKA5_9EURO</name>
<dbReference type="RefSeq" id="XP_017997572.1">
    <property type="nucleotide sequence ID" value="XM_018144135.1"/>
</dbReference>
<evidence type="ECO:0000256" key="4">
    <source>
        <dbReference type="SAM" id="MobiDB-lite"/>
    </source>
</evidence>
<dbReference type="GeneID" id="28736015"/>
<protein>
    <submittedName>
        <fullName evidence="5">Uncharacterized protein</fullName>
    </submittedName>
</protein>
<proteinExistence type="predicted"/>
<dbReference type="GO" id="GO:0016491">
    <property type="term" value="F:oxidoreductase activity"/>
    <property type="evidence" value="ECO:0007669"/>
    <property type="project" value="UniProtKB-KW"/>
</dbReference>
<dbReference type="OrthoDB" id="2915840at2759"/>
<dbReference type="AlphaFoldDB" id="A0A0N0NKA5"/>
<keyword evidence="1" id="KW-0285">Flavoprotein</keyword>
<evidence type="ECO:0000313" key="5">
    <source>
        <dbReference type="EMBL" id="KPI37609.1"/>
    </source>
</evidence>
<dbReference type="Gene3D" id="3.50.50.60">
    <property type="entry name" value="FAD/NAD(P)-binding domain"/>
    <property type="match status" value="1"/>
</dbReference>
<organism evidence="5 6">
    <name type="scientific">Cyphellophora attinorum</name>
    <dbReference type="NCBI Taxonomy" id="1664694"/>
    <lineage>
        <taxon>Eukaryota</taxon>
        <taxon>Fungi</taxon>
        <taxon>Dikarya</taxon>
        <taxon>Ascomycota</taxon>
        <taxon>Pezizomycotina</taxon>
        <taxon>Eurotiomycetes</taxon>
        <taxon>Chaetothyriomycetidae</taxon>
        <taxon>Chaetothyriales</taxon>
        <taxon>Cyphellophoraceae</taxon>
        <taxon>Cyphellophora</taxon>
    </lineage>
</organism>
<feature type="compositionally biased region" description="Polar residues" evidence="4">
    <location>
        <begin position="515"/>
        <end position="526"/>
    </location>
</feature>
<keyword evidence="3" id="KW-0560">Oxidoreductase</keyword>
<dbReference type="Proteomes" id="UP000038010">
    <property type="component" value="Unassembled WGS sequence"/>
</dbReference>
<reference evidence="5 6" key="1">
    <citation type="submission" date="2015-06" db="EMBL/GenBank/DDBJ databases">
        <title>Draft genome of the ant-associated black yeast Phialophora attae CBS 131958.</title>
        <authorList>
            <person name="Moreno L.F."/>
            <person name="Stielow B.J."/>
            <person name="de Hoog S."/>
            <person name="Vicente V.A."/>
            <person name="Weiss V.A."/>
            <person name="de Vries M."/>
            <person name="Cruz L.M."/>
            <person name="Souza E.M."/>
        </authorList>
    </citation>
    <scope>NUCLEOTIDE SEQUENCE [LARGE SCALE GENOMIC DNA]</scope>
    <source>
        <strain evidence="5 6">CBS 131958</strain>
    </source>
</reference>
<evidence type="ECO:0000313" key="6">
    <source>
        <dbReference type="Proteomes" id="UP000038010"/>
    </source>
</evidence>
<evidence type="ECO:0000256" key="1">
    <source>
        <dbReference type="ARBA" id="ARBA00022630"/>
    </source>
</evidence>
<evidence type="ECO:0000256" key="3">
    <source>
        <dbReference type="ARBA" id="ARBA00023002"/>
    </source>
</evidence>
<keyword evidence="2" id="KW-0274">FAD</keyword>
<dbReference type="InterPro" id="IPR050346">
    <property type="entry name" value="FMO-like"/>
</dbReference>
<accession>A0A0N0NKA5</accession>
<feature type="region of interest" description="Disordered" evidence="4">
    <location>
        <begin position="497"/>
        <end position="529"/>
    </location>
</feature>
<dbReference type="VEuPathDB" id="FungiDB:AB675_4028"/>
<dbReference type="PANTHER" id="PTHR23023">
    <property type="entry name" value="DIMETHYLANILINE MONOOXYGENASE"/>
    <property type="match status" value="1"/>
</dbReference>
<evidence type="ECO:0000256" key="2">
    <source>
        <dbReference type="ARBA" id="ARBA00022827"/>
    </source>
</evidence>
<comment type="caution">
    <text evidence="5">The sequence shown here is derived from an EMBL/GenBank/DDBJ whole genome shotgun (WGS) entry which is preliminary data.</text>
</comment>
<dbReference type="EMBL" id="LFJN01000023">
    <property type="protein sequence ID" value="KPI37609.1"/>
    <property type="molecule type" value="Genomic_DNA"/>
</dbReference>
<dbReference type="InterPro" id="IPR036188">
    <property type="entry name" value="FAD/NAD-bd_sf"/>
</dbReference>
<gene>
    <name evidence="5" type="ORF">AB675_4028</name>
</gene>
<dbReference type="SUPFAM" id="SSF51905">
    <property type="entry name" value="FAD/NAD(P)-binding domain"/>
    <property type="match status" value="1"/>
</dbReference>
<sequence>MSTSDSSMGICAIIVRVYYADHAQNKTVGGVWAEENLYLGLRTNNQRGGLDFSDFPMDESFGVPDNSPISGEAMYAYLDSYAKKWDLYRRIDFETYVEEIARLESGNGWQVQVRKSDGSRQRYETAKLIVATGITNRPHYPELPDSTTYNCPILHSTHLGKKADAIINETVEAVTVLGGAKSAYDAVHLAAASGKKVHWVIRKSGKGPGWVFPPLASLGPFKALRERLVVRRFISCLSPYIWDDGMGRLRSFLHNSWLGKKVTQAFWGDIHHVTLDDCQYQKEACLNVLEPEQSPFWYGTATGVYNYPQPNDVYHYIRTGQVQIHRADIAGFSSHSIHLSDAYSTTIPSDVLITATGFSAQPSIKFHPSISHAGLGLPSNSLTPQQTSFWDELNSTADKTIGAKFPRLLGGPFQGPKSDVVRPYKSTDDPNATFTPWRLWRGMAPPGPTGQGQYDLVFLGMMTHLANTVKLEIQCLWAWAYLTGHLEGLQKLDEHHGADGPISNNDDDKERESENTPLLSNKNSNRSDFESQAAASRKIYTETALWTRYWHLRAPYGHGRYHPDVVFDQVPLWDMWMQDLGLRTFRKSNGGKNSWGWNPVNWFRELFEPYTIDDYRGLVAEWKSARKEL</sequence>
<keyword evidence="6" id="KW-1185">Reference proteome</keyword>
<dbReference type="Pfam" id="PF13738">
    <property type="entry name" value="Pyr_redox_3"/>
    <property type="match status" value="1"/>
</dbReference>